<proteinExistence type="predicted"/>
<dbReference type="AlphaFoldDB" id="A0A0B2RY86"/>
<feature type="domain" description="Prolamin-like" evidence="3">
    <location>
        <begin position="32"/>
        <end position="108"/>
    </location>
</feature>
<sequence length="195" mass="21878">MARLSNYLILVAFFVATTIATISATENETLSQCGKYMGAHCGKQVADKLRGSHIDTAISSDCCYKLLQTGYPCHTKYTLYVLLNRPELKHSNWTELFAKSDQIYHECDVLTSPGSIEFVAKCTENLGNECGEQVYNKLIHDGRITKPCCQELVKNGLQCHTAMVKSLIRIPEMRNANATELMKKNSLIFNHCLHV</sequence>
<name>A0A0B2RY86_GLYSO</name>
<evidence type="ECO:0000256" key="1">
    <source>
        <dbReference type="ARBA" id="ARBA00022729"/>
    </source>
</evidence>
<reference evidence="5 6" key="2">
    <citation type="submission" date="2018-09" db="EMBL/GenBank/DDBJ databases">
        <title>A high-quality reference genome of wild soybean provides a powerful tool to mine soybean genomes.</title>
        <authorList>
            <person name="Xie M."/>
            <person name="Chung C.Y.L."/>
            <person name="Li M.-W."/>
            <person name="Wong F.-L."/>
            <person name="Chan T.-F."/>
            <person name="Lam H.-M."/>
        </authorList>
    </citation>
    <scope>NUCLEOTIDE SEQUENCE [LARGE SCALE GENOMIC DNA]</scope>
    <source>
        <strain evidence="6">cv. W05</strain>
        <tissue evidence="5">Hypocotyl of etiolated seedlings</tissue>
    </source>
</reference>
<dbReference type="Gramene" id="XM_028381058.1">
    <property type="protein sequence ID" value="XP_028236859.1"/>
    <property type="gene ID" value="LOC114416192"/>
</dbReference>
<evidence type="ECO:0000256" key="2">
    <source>
        <dbReference type="SAM" id="SignalP"/>
    </source>
</evidence>
<keyword evidence="6" id="KW-1185">Reference proteome</keyword>
<accession>A0A0B2RY86</accession>
<dbReference type="EMBL" id="KN647266">
    <property type="protein sequence ID" value="KHN37179.1"/>
    <property type="molecule type" value="Genomic_DNA"/>
</dbReference>
<feature type="chain" id="PRO_5040666592" description="Prolamin-like domain-containing protein" evidence="2">
    <location>
        <begin position="25"/>
        <end position="195"/>
    </location>
</feature>
<dbReference type="Proteomes" id="UP000289340">
    <property type="component" value="Chromosome 6"/>
</dbReference>
<reference evidence="4" key="1">
    <citation type="submission" date="2014-07" db="EMBL/GenBank/DDBJ databases">
        <title>Identification of a novel salt tolerance gene in wild soybean by whole-genome sequencing.</title>
        <authorList>
            <person name="Lam H.-M."/>
            <person name="Qi X."/>
            <person name="Li M.-W."/>
            <person name="Liu X."/>
            <person name="Xie M."/>
            <person name="Ni M."/>
            <person name="Xu X."/>
        </authorList>
    </citation>
    <scope>NUCLEOTIDE SEQUENCE [LARGE SCALE GENOMIC DNA]</scope>
    <source>
        <tissue evidence="4">Root</tissue>
    </source>
</reference>
<organism evidence="4">
    <name type="scientific">Glycine soja</name>
    <name type="common">Wild soybean</name>
    <dbReference type="NCBI Taxonomy" id="3848"/>
    <lineage>
        <taxon>Eukaryota</taxon>
        <taxon>Viridiplantae</taxon>
        <taxon>Streptophyta</taxon>
        <taxon>Embryophyta</taxon>
        <taxon>Tracheophyta</taxon>
        <taxon>Spermatophyta</taxon>
        <taxon>Magnoliopsida</taxon>
        <taxon>eudicotyledons</taxon>
        <taxon>Gunneridae</taxon>
        <taxon>Pentapetalae</taxon>
        <taxon>rosids</taxon>
        <taxon>fabids</taxon>
        <taxon>Fabales</taxon>
        <taxon>Fabaceae</taxon>
        <taxon>Papilionoideae</taxon>
        <taxon>50 kb inversion clade</taxon>
        <taxon>NPAAA clade</taxon>
        <taxon>indigoferoid/millettioid clade</taxon>
        <taxon>Phaseoleae</taxon>
        <taxon>Glycine</taxon>
        <taxon>Glycine subgen. Soja</taxon>
    </lineage>
</organism>
<evidence type="ECO:0000259" key="3">
    <source>
        <dbReference type="Pfam" id="PF05617"/>
    </source>
</evidence>
<evidence type="ECO:0000313" key="6">
    <source>
        <dbReference type="Proteomes" id="UP000289340"/>
    </source>
</evidence>
<dbReference type="PANTHER" id="PTHR31951">
    <property type="entry name" value="BIFUNCTIONAL INHIBITOR/LIPID-TRANSFER PROTEIN/SEED STORAGE 2S ALBUMIN SUPERFAMILY PROTEIN-RELATED"/>
    <property type="match status" value="1"/>
</dbReference>
<dbReference type="PANTHER" id="PTHR31951:SF22">
    <property type="entry name" value="ECA1 GAMETOGENESIS RELATED FAMILY"/>
    <property type="match status" value="1"/>
</dbReference>
<dbReference type="Proteomes" id="UP000053555">
    <property type="component" value="Unassembled WGS sequence"/>
</dbReference>
<feature type="signal peptide" evidence="2">
    <location>
        <begin position="1"/>
        <end position="24"/>
    </location>
</feature>
<feature type="domain" description="Prolamin-like" evidence="3">
    <location>
        <begin position="121"/>
        <end position="192"/>
    </location>
</feature>
<dbReference type="InterPro" id="IPR008502">
    <property type="entry name" value="Prolamin-like"/>
</dbReference>
<evidence type="ECO:0000313" key="4">
    <source>
        <dbReference type="EMBL" id="KHN37179.1"/>
    </source>
</evidence>
<evidence type="ECO:0000313" key="5">
    <source>
        <dbReference type="EMBL" id="RZC09019.1"/>
    </source>
</evidence>
<gene>
    <name evidence="5" type="ORF">D0Y65_015650</name>
    <name evidence="4" type="ORF">glysoja_037303</name>
</gene>
<dbReference type="Pfam" id="PF05617">
    <property type="entry name" value="Prolamin_like"/>
    <property type="match status" value="2"/>
</dbReference>
<protein>
    <recommendedName>
        <fullName evidence="3">Prolamin-like domain-containing protein</fullName>
    </recommendedName>
</protein>
<dbReference type="EMBL" id="QZWG01000006">
    <property type="protein sequence ID" value="RZC09019.1"/>
    <property type="molecule type" value="Genomic_DNA"/>
</dbReference>
<keyword evidence="1 2" id="KW-0732">Signal</keyword>